<evidence type="ECO:0000259" key="2">
    <source>
        <dbReference type="Pfam" id="PF22124"/>
    </source>
</evidence>
<keyword evidence="4" id="KW-1185">Reference proteome</keyword>
<dbReference type="PANTHER" id="PTHR31084:SF0">
    <property type="entry name" value="ALPHA-L-FUCOSIDASE 2"/>
    <property type="match status" value="1"/>
</dbReference>
<dbReference type="Pfam" id="PF22124">
    <property type="entry name" value="Glyco_hydro_95_cat"/>
    <property type="match status" value="1"/>
</dbReference>
<evidence type="ECO:0000313" key="3">
    <source>
        <dbReference type="EMBL" id="VGO12346.1"/>
    </source>
</evidence>
<evidence type="ECO:0008006" key="5">
    <source>
        <dbReference type="Google" id="ProtNLM"/>
    </source>
</evidence>
<dbReference type="GO" id="GO:0004560">
    <property type="term" value="F:alpha-L-fucosidase activity"/>
    <property type="evidence" value="ECO:0007669"/>
    <property type="project" value="TreeGrafter"/>
</dbReference>
<dbReference type="Gene3D" id="1.50.10.10">
    <property type="match status" value="1"/>
</dbReference>
<name>A0A6C2TYS5_PONDE</name>
<protein>
    <recommendedName>
        <fullName evidence="5">Glycosyl hydrolase family 95 N-terminal domain-containing protein</fullName>
    </recommendedName>
</protein>
<dbReference type="RefSeq" id="WP_136078020.1">
    <property type="nucleotide sequence ID" value="NZ_CAAHFG010000001.1"/>
</dbReference>
<evidence type="ECO:0000259" key="1">
    <source>
        <dbReference type="Pfam" id="PF21307"/>
    </source>
</evidence>
<dbReference type="GO" id="GO:0005975">
    <property type="term" value="P:carbohydrate metabolic process"/>
    <property type="evidence" value="ECO:0007669"/>
    <property type="project" value="InterPro"/>
</dbReference>
<organism evidence="3 4">
    <name type="scientific">Pontiella desulfatans</name>
    <dbReference type="NCBI Taxonomy" id="2750659"/>
    <lineage>
        <taxon>Bacteria</taxon>
        <taxon>Pseudomonadati</taxon>
        <taxon>Kiritimatiellota</taxon>
        <taxon>Kiritimatiellia</taxon>
        <taxon>Kiritimatiellales</taxon>
        <taxon>Pontiellaceae</taxon>
        <taxon>Pontiella</taxon>
    </lineage>
</organism>
<dbReference type="AlphaFoldDB" id="A0A6C2TYS5"/>
<feature type="domain" description="Alpha fucosidase A-like C-terminal" evidence="1">
    <location>
        <begin position="396"/>
        <end position="453"/>
    </location>
</feature>
<dbReference type="Pfam" id="PF21307">
    <property type="entry name" value="Glyco_hydro_95_C"/>
    <property type="match status" value="1"/>
</dbReference>
<dbReference type="InterPro" id="IPR008928">
    <property type="entry name" value="6-hairpin_glycosidase_sf"/>
</dbReference>
<dbReference type="PANTHER" id="PTHR31084">
    <property type="entry name" value="ALPHA-L-FUCOSIDASE 2"/>
    <property type="match status" value="1"/>
</dbReference>
<proteinExistence type="predicted"/>
<sequence length="477" mass="53680">MAVDFGKTPDAVLALPTRERLKRIKKGERDDPDLIETYFQYGRYLLVASSRPGTFPANLQGLWNPHEKAPWGSDYHLNINIQMNYWPAETTHLGEMHEPFFDLIRYFQPTGKAMAEKLGMKGWCMGHATDIWGHARIMSPRAYWGGSFFGGQWMTFHILEHYRFNRDKAFLEKNWDLLTASTAFAESWLIPDSETGKLISRPSCSPENRFSYGKEDGTTGKAALSAGNTFDQYMILQVFNDYLEAAKALGKEADPFVKKIEETLPKVQRPQIGEDGRLQEWRLPFGEPEPGHRHMSHVIGAYPGNQINLDRDPAMRDAVLKSIEFRLASGGAGTGWSRAWTIGMFARFSDAERAYENLLAILRKSTFDNLWDRHPPFQIDGNFGSTAAIAEMLMHSHNDEIKLLPALPADWKDGSVRGVRARGDFTVDIEWAGGKLKRAIIHGGKNSMGRISVSYGDAKHIVHVDPGGSAELSLADF</sequence>
<accession>A0A6C2TYS5</accession>
<evidence type="ECO:0000313" key="4">
    <source>
        <dbReference type="Proteomes" id="UP000366872"/>
    </source>
</evidence>
<reference evidence="3 4" key="1">
    <citation type="submission" date="2019-04" db="EMBL/GenBank/DDBJ databases">
        <authorList>
            <person name="Van Vliet M D."/>
        </authorList>
    </citation>
    <scope>NUCLEOTIDE SEQUENCE [LARGE SCALE GENOMIC DNA]</scope>
    <source>
        <strain evidence="3 4">F1</strain>
    </source>
</reference>
<dbReference type="EMBL" id="CAAHFG010000001">
    <property type="protein sequence ID" value="VGO12346.1"/>
    <property type="molecule type" value="Genomic_DNA"/>
</dbReference>
<dbReference type="SUPFAM" id="SSF48208">
    <property type="entry name" value="Six-hairpin glycosidases"/>
    <property type="match status" value="1"/>
</dbReference>
<dbReference type="InterPro" id="IPR049053">
    <property type="entry name" value="AFCA-like_C"/>
</dbReference>
<feature type="domain" description="Glycosyl hydrolase family 95 catalytic" evidence="2">
    <location>
        <begin position="3"/>
        <end position="393"/>
    </location>
</feature>
<gene>
    <name evidence="3" type="ORF">PDESU_00898</name>
</gene>
<dbReference type="Proteomes" id="UP000366872">
    <property type="component" value="Unassembled WGS sequence"/>
</dbReference>
<dbReference type="InterPro" id="IPR054363">
    <property type="entry name" value="GH95_cat"/>
</dbReference>
<dbReference type="InterPro" id="IPR012341">
    <property type="entry name" value="6hp_glycosidase-like_sf"/>
</dbReference>